<dbReference type="RefSeq" id="WP_079513849.1">
    <property type="nucleotide sequence ID" value="NZ_FUYL01000011.1"/>
</dbReference>
<reference evidence="11" key="1">
    <citation type="submission" date="2017-02" db="EMBL/GenBank/DDBJ databases">
        <authorList>
            <person name="Varghese N."/>
            <person name="Submissions S."/>
        </authorList>
    </citation>
    <scope>NUCLEOTIDE SEQUENCE [LARGE SCALE GENOMIC DNA]</scope>
    <source>
        <strain evidence="11">DSM 23546</strain>
    </source>
</reference>
<evidence type="ECO:0000259" key="9">
    <source>
        <dbReference type="Pfam" id="PF21082"/>
    </source>
</evidence>
<feature type="domain" description="Mechanosensitive ion channel MscS" evidence="8">
    <location>
        <begin position="105"/>
        <end position="170"/>
    </location>
</feature>
<dbReference type="GO" id="GO:0005886">
    <property type="term" value="C:plasma membrane"/>
    <property type="evidence" value="ECO:0007669"/>
    <property type="project" value="UniProtKB-SubCell"/>
</dbReference>
<name>A0A1T5E506_9FLAO</name>
<keyword evidence="3" id="KW-1003">Cell membrane</keyword>
<evidence type="ECO:0000256" key="3">
    <source>
        <dbReference type="ARBA" id="ARBA00022475"/>
    </source>
</evidence>
<dbReference type="SUPFAM" id="SSF50182">
    <property type="entry name" value="Sm-like ribonucleoproteins"/>
    <property type="match status" value="1"/>
</dbReference>
<gene>
    <name evidence="10" type="ORF">SAMN05660866_03304</name>
</gene>
<feature type="transmembrane region" description="Helical" evidence="7">
    <location>
        <begin position="60"/>
        <end position="81"/>
    </location>
</feature>
<dbReference type="EMBL" id="FUYL01000011">
    <property type="protein sequence ID" value="SKB78974.1"/>
    <property type="molecule type" value="Genomic_DNA"/>
</dbReference>
<dbReference type="InterPro" id="IPR006685">
    <property type="entry name" value="MscS_channel_2nd"/>
</dbReference>
<dbReference type="GO" id="GO:0008381">
    <property type="term" value="F:mechanosensitive monoatomic ion channel activity"/>
    <property type="evidence" value="ECO:0007669"/>
    <property type="project" value="InterPro"/>
</dbReference>
<dbReference type="AlphaFoldDB" id="A0A1T5E506"/>
<dbReference type="Pfam" id="PF21082">
    <property type="entry name" value="MS_channel_3rd"/>
    <property type="match status" value="1"/>
</dbReference>
<dbReference type="Gene3D" id="3.30.70.100">
    <property type="match status" value="1"/>
</dbReference>
<dbReference type="Pfam" id="PF00924">
    <property type="entry name" value="MS_channel_2nd"/>
    <property type="match status" value="1"/>
</dbReference>
<evidence type="ECO:0000256" key="4">
    <source>
        <dbReference type="ARBA" id="ARBA00022692"/>
    </source>
</evidence>
<evidence type="ECO:0000256" key="6">
    <source>
        <dbReference type="ARBA" id="ARBA00023136"/>
    </source>
</evidence>
<proteinExistence type="inferred from homology"/>
<dbReference type="InterPro" id="IPR049278">
    <property type="entry name" value="MS_channel_C"/>
</dbReference>
<dbReference type="InterPro" id="IPR011014">
    <property type="entry name" value="MscS_channel_TM-2"/>
</dbReference>
<dbReference type="PANTHER" id="PTHR30221:SF1">
    <property type="entry name" value="SMALL-CONDUCTANCE MECHANOSENSITIVE CHANNEL"/>
    <property type="match status" value="1"/>
</dbReference>
<dbReference type="Proteomes" id="UP000190339">
    <property type="component" value="Unassembled WGS sequence"/>
</dbReference>
<feature type="transmembrane region" description="Helical" evidence="7">
    <location>
        <begin position="22"/>
        <end position="40"/>
    </location>
</feature>
<dbReference type="InterPro" id="IPR045275">
    <property type="entry name" value="MscS_archaea/bacteria_type"/>
</dbReference>
<dbReference type="Pfam" id="PF05552">
    <property type="entry name" value="MS_channel_1st_1"/>
    <property type="match status" value="1"/>
</dbReference>
<dbReference type="Gene3D" id="1.10.287.1260">
    <property type="match status" value="1"/>
</dbReference>
<feature type="transmembrane region" description="Helical" evidence="7">
    <location>
        <begin position="87"/>
        <end position="118"/>
    </location>
</feature>
<dbReference type="InterPro" id="IPR010920">
    <property type="entry name" value="LSM_dom_sf"/>
</dbReference>
<keyword evidence="11" id="KW-1185">Reference proteome</keyword>
<evidence type="ECO:0000313" key="11">
    <source>
        <dbReference type="Proteomes" id="UP000190339"/>
    </source>
</evidence>
<dbReference type="Gene3D" id="2.30.30.60">
    <property type="match status" value="1"/>
</dbReference>
<evidence type="ECO:0000256" key="1">
    <source>
        <dbReference type="ARBA" id="ARBA00004651"/>
    </source>
</evidence>
<evidence type="ECO:0000259" key="8">
    <source>
        <dbReference type="Pfam" id="PF00924"/>
    </source>
</evidence>
<evidence type="ECO:0000256" key="2">
    <source>
        <dbReference type="ARBA" id="ARBA00008017"/>
    </source>
</evidence>
<keyword evidence="4 7" id="KW-0812">Transmembrane</keyword>
<comment type="subcellular location">
    <subcellularLocation>
        <location evidence="1">Cell membrane</location>
        <topology evidence="1">Multi-pass membrane protein</topology>
    </subcellularLocation>
</comment>
<feature type="domain" description="Mechanosensitive ion channel MscS C-terminal" evidence="9">
    <location>
        <begin position="177"/>
        <end position="259"/>
    </location>
</feature>
<evidence type="ECO:0000313" key="10">
    <source>
        <dbReference type="EMBL" id="SKB78974.1"/>
    </source>
</evidence>
<keyword evidence="6 7" id="KW-0472">Membrane</keyword>
<protein>
    <submittedName>
        <fullName evidence="10">Small conductance mechanosensitive channel</fullName>
    </submittedName>
</protein>
<evidence type="ECO:0000256" key="5">
    <source>
        <dbReference type="ARBA" id="ARBA00022989"/>
    </source>
</evidence>
<accession>A0A1T5E506</accession>
<dbReference type="InterPro" id="IPR008910">
    <property type="entry name" value="MSC_TM_helix"/>
</dbReference>
<dbReference type="OrthoDB" id="9809206at2"/>
<sequence>MEDAQVWIDKGIDFIMVFGPKIIGAILIYIIGSWVIKKLVGVARKGMTKQEYDESLKKFLLSLVKWALTIFLIITVISTLGVETTSFAALIAAAGLAIGLALQGSLSNFAGGVLLIIFKPYKIGDLIEAQGVLGNVKEIEIFTTKLITPQNKLAIIPNGAMANGNIINYTAEGKMRVDTTVGVSYDSDFQKTKDALLAMLVANPKVLKDPAPSVNVSELADSSVNLAVRPFCKPEDYWDVYFATIEGTKKALDSAGIEIPYPHEVQINK</sequence>
<organism evidence="10 11">
    <name type="scientific">Maribacter arcticus</name>
    <dbReference type="NCBI Taxonomy" id="561365"/>
    <lineage>
        <taxon>Bacteria</taxon>
        <taxon>Pseudomonadati</taxon>
        <taxon>Bacteroidota</taxon>
        <taxon>Flavobacteriia</taxon>
        <taxon>Flavobacteriales</taxon>
        <taxon>Flavobacteriaceae</taxon>
        <taxon>Maribacter</taxon>
    </lineage>
</organism>
<dbReference type="InterPro" id="IPR023408">
    <property type="entry name" value="MscS_beta-dom_sf"/>
</dbReference>
<keyword evidence="5 7" id="KW-1133">Transmembrane helix</keyword>
<evidence type="ECO:0000256" key="7">
    <source>
        <dbReference type="SAM" id="Phobius"/>
    </source>
</evidence>
<dbReference type="SUPFAM" id="SSF82689">
    <property type="entry name" value="Mechanosensitive channel protein MscS (YggB), C-terminal domain"/>
    <property type="match status" value="1"/>
</dbReference>
<dbReference type="PANTHER" id="PTHR30221">
    <property type="entry name" value="SMALL-CONDUCTANCE MECHANOSENSITIVE CHANNEL"/>
    <property type="match status" value="1"/>
</dbReference>
<dbReference type="STRING" id="561365.SAMN05660866_03304"/>
<comment type="similarity">
    <text evidence="2">Belongs to the MscS (TC 1.A.23) family.</text>
</comment>
<dbReference type="InterPro" id="IPR011066">
    <property type="entry name" value="MscS_channel_C_sf"/>
</dbReference>
<dbReference type="SUPFAM" id="SSF82861">
    <property type="entry name" value="Mechanosensitive channel protein MscS (YggB), transmembrane region"/>
    <property type="match status" value="1"/>
</dbReference>